<gene>
    <name evidence="6" type="ORF">CVIRNUC_004274</name>
</gene>
<accession>A0AAV1I596</accession>
<dbReference type="Pfam" id="PF00004">
    <property type="entry name" value="AAA"/>
    <property type="match status" value="1"/>
</dbReference>
<dbReference type="InterPro" id="IPR003959">
    <property type="entry name" value="ATPase_AAA_core"/>
</dbReference>
<dbReference type="AlphaFoldDB" id="A0AAV1I596"/>
<protein>
    <recommendedName>
        <fullName evidence="5">AAA+ ATPase domain-containing protein</fullName>
    </recommendedName>
</protein>
<evidence type="ECO:0000259" key="5">
    <source>
        <dbReference type="SMART" id="SM00382"/>
    </source>
</evidence>
<dbReference type="Gene3D" id="3.40.50.300">
    <property type="entry name" value="P-loop containing nucleotide triphosphate hydrolases"/>
    <property type="match status" value="1"/>
</dbReference>
<dbReference type="InterPro" id="IPR050773">
    <property type="entry name" value="CbxX/CfxQ_RuBisCO_ESX"/>
</dbReference>
<keyword evidence="3" id="KW-0067">ATP-binding</keyword>
<organism evidence="6 7">
    <name type="scientific">Coccomyxa viridis</name>
    <dbReference type="NCBI Taxonomy" id="1274662"/>
    <lineage>
        <taxon>Eukaryota</taxon>
        <taxon>Viridiplantae</taxon>
        <taxon>Chlorophyta</taxon>
        <taxon>core chlorophytes</taxon>
        <taxon>Trebouxiophyceae</taxon>
        <taxon>Trebouxiophyceae incertae sedis</taxon>
        <taxon>Coccomyxaceae</taxon>
        <taxon>Coccomyxa</taxon>
    </lineage>
</organism>
<evidence type="ECO:0000256" key="3">
    <source>
        <dbReference type="ARBA" id="ARBA00022840"/>
    </source>
</evidence>
<dbReference type="EMBL" id="CAUYUE010000005">
    <property type="protein sequence ID" value="CAK0775499.1"/>
    <property type="molecule type" value="Genomic_DNA"/>
</dbReference>
<name>A0AAV1I596_9CHLO</name>
<keyword evidence="7" id="KW-1185">Reference proteome</keyword>
<evidence type="ECO:0000313" key="7">
    <source>
        <dbReference type="Proteomes" id="UP001314263"/>
    </source>
</evidence>
<dbReference type="Proteomes" id="UP001314263">
    <property type="component" value="Unassembled WGS sequence"/>
</dbReference>
<dbReference type="SUPFAM" id="SSF52540">
    <property type="entry name" value="P-loop containing nucleoside triphosphate hydrolases"/>
    <property type="match status" value="1"/>
</dbReference>
<feature type="region of interest" description="Disordered" evidence="4">
    <location>
        <begin position="312"/>
        <end position="333"/>
    </location>
</feature>
<proteinExistence type="inferred from homology"/>
<comment type="caution">
    <text evidence="6">The sequence shown here is derived from an EMBL/GenBank/DDBJ whole genome shotgun (WGS) entry which is preliminary data.</text>
</comment>
<dbReference type="InterPro" id="IPR027417">
    <property type="entry name" value="P-loop_NTPase"/>
</dbReference>
<dbReference type="CDD" id="cd00009">
    <property type="entry name" value="AAA"/>
    <property type="match status" value="1"/>
</dbReference>
<evidence type="ECO:0000256" key="4">
    <source>
        <dbReference type="SAM" id="MobiDB-lite"/>
    </source>
</evidence>
<dbReference type="GO" id="GO:0016887">
    <property type="term" value="F:ATP hydrolysis activity"/>
    <property type="evidence" value="ECO:0007669"/>
    <property type="project" value="InterPro"/>
</dbReference>
<dbReference type="InterPro" id="IPR003593">
    <property type="entry name" value="AAA+_ATPase"/>
</dbReference>
<reference evidence="6 7" key="1">
    <citation type="submission" date="2023-10" db="EMBL/GenBank/DDBJ databases">
        <authorList>
            <person name="Maclean D."/>
            <person name="Macfadyen A."/>
        </authorList>
    </citation>
    <scope>NUCLEOTIDE SEQUENCE [LARGE SCALE GENOMIC DNA]</scope>
</reference>
<dbReference type="PANTHER" id="PTHR43392">
    <property type="entry name" value="AAA-TYPE ATPASE FAMILY PROTEIN / ANKYRIN REPEAT FAMILY PROTEIN"/>
    <property type="match status" value="1"/>
</dbReference>
<sequence length="333" mass="37817">MRKKRSRWDVGPDGTDVKVKTKRPKLSPRYESLGEFIRWAEECDLCMVYARLRQVLPILRELDRMVGMMSLKKSVIDQVLFSVQGLCSHRDTMHHTVLYGPPGSGKTSTAKILGRLYAALGLLSRGHFSVACRADLIGQYLGSTTQKTQRVLEASLGGVLFIDEFYSLGNRENRDSYSKECLDCMVAFMSEHAQDFILIVAGYKDAIDRNIFAANEGLKRRFPFRHELSQYSATDLKSIFVEQVRSAGWHLEDEGTLPVELIETNKQFFANSGGDTLNLFNKSTLAYAKRAFADFSVMFKVLSRADIEAGLEQHKSHSDKEDDTWESVRHMYT</sequence>
<feature type="domain" description="AAA+ ATPase" evidence="5">
    <location>
        <begin position="92"/>
        <end position="228"/>
    </location>
</feature>
<evidence type="ECO:0000256" key="1">
    <source>
        <dbReference type="ARBA" id="ARBA00010378"/>
    </source>
</evidence>
<evidence type="ECO:0000313" key="6">
    <source>
        <dbReference type="EMBL" id="CAK0775499.1"/>
    </source>
</evidence>
<dbReference type="PANTHER" id="PTHR43392:SF2">
    <property type="entry name" value="AAA-TYPE ATPASE FAMILY PROTEIN _ ANKYRIN REPEAT FAMILY PROTEIN"/>
    <property type="match status" value="1"/>
</dbReference>
<dbReference type="PRINTS" id="PR00819">
    <property type="entry name" value="CBXCFQXSUPER"/>
</dbReference>
<dbReference type="SMART" id="SM00382">
    <property type="entry name" value="AAA"/>
    <property type="match status" value="1"/>
</dbReference>
<comment type="similarity">
    <text evidence="1">Belongs to the CbxX/CfxQ family.</text>
</comment>
<keyword evidence="2" id="KW-0547">Nucleotide-binding</keyword>
<dbReference type="InterPro" id="IPR000641">
    <property type="entry name" value="CbxX/CfxQ"/>
</dbReference>
<evidence type="ECO:0000256" key="2">
    <source>
        <dbReference type="ARBA" id="ARBA00022741"/>
    </source>
</evidence>
<dbReference type="GO" id="GO:0005524">
    <property type="term" value="F:ATP binding"/>
    <property type="evidence" value="ECO:0007669"/>
    <property type="project" value="UniProtKB-KW"/>
</dbReference>